<accession>A0A3Q2Q323</accession>
<keyword evidence="4" id="KW-0391">Immunity</keyword>
<dbReference type="PROSITE" id="PS51830">
    <property type="entry name" value="FIIND"/>
    <property type="match status" value="1"/>
</dbReference>
<dbReference type="Pfam" id="PF13553">
    <property type="entry name" value="FIIND"/>
    <property type="match status" value="1"/>
</dbReference>
<dbReference type="InterPro" id="IPR001315">
    <property type="entry name" value="CARD"/>
</dbReference>
<dbReference type="PANTHER" id="PTHR46985">
    <property type="entry name" value="NACHT, LRR AND PYD DOMAINS-CONTAINING PROTEIN 1"/>
    <property type="match status" value="1"/>
</dbReference>
<dbReference type="Pfam" id="PF00619">
    <property type="entry name" value="CARD"/>
    <property type="match status" value="1"/>
</dbReference>
<keyword evidence="9" id="KW-1185">Reference proteome</keyword>
<dbReference type="GO" id="GO:0005829">
    <property type="term" value="C:cytosol"/>
    <property type="evidence" value="ECO:0007669"/>
    <property type="project" value="UniProtKB-SubCell"/>
</dbReference>
<evidence type="ECO:0000256" key="5">
    <source>
        <dbReference type="ARBA" id="ARBA00023198"/>
    </source>
</evidence>
<organism evidence="8 9">
    <name type="scientific">Fundulus heteroclitus</name>
    <name type="common">Killifish</name>
    <name type="synonym">Mummichog</name>
    <dbReference type="NCBI Taxonomy" id="8078"/>
    <lineage>
        <taxon>Eukaryota</taxon>
        <taxon>Metazoa</taxon>
        <taxon>Chordata</taxon>
        <taxon>Craniata</taxon>
        <taxon>Vertebrata</taxon>
        <taxon>Euteleostomi</taxon>
        <taxon>Actinopterygii</taxon>
        <taxon>Neopterygii</taxon>
        <taxon>Teleostei</taxon>
        <taxon>Neoteleostei</taxon>
        <taxon>Acanthomorphata</taxon>
        <taxon>Ovalentaria</taxon>
        <taxon>Atherinomorphae</taxon>
        <taxon>Cyprinodontiformes</taxon>
        <taxon>Fundulidae</taxon>
        <taxon>Fundulus</taxon>
    </lineage>
</organism>
<evidence type="ECO:0000313" key="8">
    <source>
        <dbReference type="Ensembl" id="ENSFHEP00000020282.1"/>
    </source>
</evidence>
<feature type="domain" description="FIIND" evidence="7">
    <location>
        <begin position="1"/>
        <end position="196"/>
    </location>
</feature>
<dbReference type="InterPro" id="IPR033516">
    <property type="entry name" value="CARD8/ASC/NALP1_CARD"/>
</dbReference>
<proteinExistence type="predicted"/>
<keyword evidence="3" id="KW-0399">Innate immunity</keyword>
<evidence type="ECO:0000313" key="9">
    <source>
        <dbReference type="Proteomes" id="UP000265000"/>
    </source>
</evidence>
<dbReference type="Gene3D" id="1.10.533.10">
    <property type="entry name" value="Death Domain, Fas"/>
    <property type="match status" value="1"/>
</dbReference>
<sequence>MLFFADDIPNLLESFSVLHINDSGDVLEKVSEVTATHVRLTEPVFSPLAAVISSIFRVKVTCNVLIYYQPHMPFLKLHVYLILHDPALQQSVHKEESSIGYEMIKKPRPDKYLRMQQGFTLKAAIETAKVQPKKLTLRYDSQDPNFYEVFIENPTRDFDLTLLCADSKKKEAKLHPVWTCEIRRDDHPKSGLVEAAASSGGATCLSSPDEEHFVDKHREELIQRVSNVGPILDRLLQKKVLLQETYDTISSLPTSVVKMREIFSCLRAGVACKDIFFSILQEKERFLITDLQK</sequence>
<dbReference type="Pfam" id="PF23679">
    <property type="entry name" value="UPA-FIIND"/>
    <property type="match status" value="1"/>
</dbReference>
<evidence type="ECO:0000259" key="7">
    <source>
        <dbReference type="PROSITE" id="PS51830"/>
    </source>
</evidence>
<evidence type="ECO:0000256" key="3">
    <source>
        <dbReference type="ARBA" id="ARBA00022588"/>
    </source>
</evidence>
<feature type="domain" description="CARD" evidence="6">
    <location>
        <begin position="206"/>
        <end position="293"/>
    </location>
</feature>
<dbReference type="PROSITE" id="PS50209">
    <property type="entry name" value="CARD"/>
    <property type="match status" value="1"/>
</dbReference>
<dbReference type="GO" id="GO:0045087">
    <property type="term" value="P:innate immune response"/>
    <property type="evidence" value="ECO:0007669"/>
    <property type="project" value="UniProtKB-KW"/>
</dbReference>
<dbReference type="CDD" id="cd08330">
    <property type="entry name" value="CARD_ASC_NALP1"/>
    <property type="match status" value="1"/>
</dbReference>
<evidence type="ECO:0000256" key="4">
    <source>
        <dbReference type="ARBA" id="ARBA00022859"/>
    </source>
</evidence>
<dbReference type="PANTHER" id="PTHR46985:SF4">
    <property type="entry name" value="CASPASE RECRUITMENT DOMAIN-CONTAINING PROTEIN 8"/>
    <property type="match status" value="1"/>
</dbReference>
<dbReference type="GO" id="GO:0042981">
    <property type="term" value="P:regulation of apoptotic process"/>
    <property type="evidence" value="ECO:0007669"/>
    <property type="project" value="InterPro"/>
</dbReference>
<keyword evidence="2" id="KW-0963">Cytoplasm</keyword>
<dbReference type="AlphaFoldDB" id="A0A3Q2Q323"/>
<dbReference type="GO" id="GO:0006954">
    <property type="term" value="P:inflammatory response"/>
    <property type="evidence" value="ECO:0007669"/>
    <property type="project" value="UniProtKB-KW"/>
</dbReference>
<dbReference type="SUPFAM" id="SSF47986">
    <property type="entry name" value="DEATH domain"/>
    <property type="match status" value="1"/>
</dbReference>
<dbReference type="FunFam" id="1.10.533.10:FF:000013">
    <property type="entry name" value="Apoptosis-associated speck-like protein containing a CARD"/>
    <property type="match status" value="1"/>
</dbReference>
<dbReference type="InterPro" id="IPR011029">
    <property type="entry name" value="DEATH-like_dom_sf"/>
</dbReference>
<evidence type="ECO:0000256" key="1">
    <source>
        <dbReference type="ARBA" id="ARBA00004514"/>
    </source>
</evidence>
<reference evidence="8" key="1">
    <citation type="submission" date="2025-08" db="UniProtKB">
        <authorList>
            <consortium name="Ensembl"/>
        </authorList>
    </citation>
    <scope>IDENTIFICATION</scope>
</reference>
<dbReference type="InterPro" id="IPR051249">
    <property type="entry name" value="NLRP_Inflammasome"/>
</dbReference>
<evidence type="ECO:0000256" key="2">
    <source>
        <dbReference type="ARBA" id="ARBA00022490"/>
    </source>
</evidence>
<dbReference type="GeneTree" id="ENSGT01100000263761"/>
<evidence type="ECO:0000259" key="6">
    <source>
        <dbReference type="PROSITE" id="PS50209"/>
    </source>
</evidence>
<name>A0A3Q2Q323_FUNHE</name>
<reference evidence="8" key="2">
    <citation type="submission" date="2025-09" db="UniProtKB">
        <authorList>
            <consortium name="Ensembl"/>
        </authorList>
    </citation>
    <scope>IDENTIFICATION</scope>
</reference>
<protein>
    <submittedName>
        <fullName evidence="8">NACHT, LRR and PYD domains-containing protein 1b allele 2-like</fullName>
    </submittedName>
</protein>
<dbReference type="InterPro" id="IPR025307">
    <property type="entry name" value="FIIND_dom"/>
</dbReference>
<keyword evidence="5" id="KW-0395">Inflammatory response</keyword>
<dbReference type="Ensembl" id="ENSFHET00000029752.1">
    <property type="protein sequence ID" value="ENSFHEP00000020282.1"/>
    <property type="gene ID" value="ENSFHEG00000022200.1"/>
</dbReference>
<dbReference type="Proteomes" id="UP000265000">
    <property type="component" value="Unplaced"/>
</dbReference>
<comment type="subcellular location">
    <subcellularLocation>
        <location evidence="1">Cytoplasm</location>
        <location evidence="1">Cytosol</location>
    </subcellularLocation>
</comment>